<feature type="region of interest" description="Disordered" evidence="2">
    <location>
        <begin position="813"/>
        <end position="1054"/>
    </location>
</feature>
<dbReference type="InterPro" id="IPR044929">
    <property type="entry name" value="DNA/RNA_non-sp_Endonuclease_sf"/>
</dbReference>
<keyword evidence="4" id="KW-0540">Nuclease</keyword>
<feature type="compositionally biased region" description="Basic and acidic residues" evidence="2">
    <location>
        <begin position="924"/>
        <end position="954"/>
    </location>
</feature>
<feature type="compositionally biased region" description="Low complexity" evidence="2">
    <location>
        <begin position="14"/>
        <end position="37"/>
    </location>
</feature>
<evidence type="ECO:0000313" key="5">
    <source>
        <dbReference type="Proteomes" id="UP000830198"/>
    </source>
</evidence>
<gene>
    <name evidence="4" type="ORF">MYF79_22125</name>
</gene>
<dbReference type="InterPro" id="IPR044927">
    <property type="entry name" value="Endonuclea_NS_2"/>
</dbReference>
<sequence>MPTESKSTKAIHTSSRAAANSESSSGISRQAVQQQKVPVEKQKGDKGAIQMYDGRQEEPGRFQLKRNDADLQGQHQSHEAWHVVQQKQGHLAPAMKQVSPSKPVVQRALKTKEDVFMDQIKFHVMKGIYHYGTTDAEDNQYYVDALAKLGLINKKRLKQRSKVKHPKNKRITQEAFYLQEKDTGLKGITFKALQTSGLLMDGIRLVEDEASWDQYKPEFAGSRKKNKETFVANADGVGAKTSLQTDVKTKIQWEPVDGSGEGKKVTALLLGPDHPLGTTPSKAAKKKAAKLQKTTGKGYIAGHLLNDHLGGPGNDKRNITAIPKDVNTEQSDKIEEKVKLRVNSLHEVVFYQVEVTYAQDNTTWYASNLRSSFGTYKEGTDFTDPKFNNFNSIPKADLEDFYEHNLPIQSPTAYSTGKGYLSSSDTHYTSGGLRDPAPNLTGLTPGAKRATYNVNVQDHILLKDTKQIKLEFISYAIYSLPIRQLNERIADLEKQSLYKDKLLGLGAKEIGEKEDEITHYQKEGRYKDQLLGEGVTEINRKEEEIEHYQKEGSYKDKLLGEGVAEINKLEGDIEKNRELLEKLFSGLNKIGREIEQDKKSSDIELSEIDKFDLAQLEKRLEVVLGAAERQRLEIEKLKEELYITRKKLEGVEIERDHYQRLNRRHIGGYGFESAYRNEDSPEIYEPRSPISNSIYEEGWSRGEQHRKEVDQLHSEKEYYRGFAMASRYQQEAHKLGWMDAQQTDILPDNIPSVLLFRLSYLNKGAWDNGDAYNNGFTDGISNLAPAYKSGFVQGIRDREIEGLRREQQHLLTINLQGRGNNDRRRDNGGYPPPPGSNYPQQDDRGSFVTSMVDSYRTPTQDTRRSHSNHDHLIDLDPERGRRDGDTDKRSRRRDSNDKQRRREGRGGRGNSRERDEQPSTSGSFERDRLKPDTRDRRHSLKEPRDRRREERKESPLPLKKRPLPNETRTNQDQRQRDRGTDRPPTDERERKRPRHHSPRRQPPPQQHGQHDGNRYNQRGLPNRYNQRDQHDQYGRRDQGNNQDDWFNRNDRKDL</sequence>
<feature type="compositionally biased region" description="Polar residues" evidence="2">
    <location>
        <begin position="1"/>
        <end position="13"/>
    </location>
</feature>
<keyword evidence="4" id="KW-0378">Hydrolase</keyword>
<feature type="compositionally biased region" description="Basic and acidic residues" evidence="2">
    <location>
        <begin position="1025"/>
        <end position="1038"/>
    </location>
</feature>
<feature type="coiled-coil region" evidence="1">
    <location>
        <begin position="613"/>
        <end position="654"/>
    </location>
</feature>
<accession>A0ABY4HW05</accession>
<dbReference type="RefSeq" id="WP_247810014.1">
    <property type="nucleotide sequence ID" value="NZ_CP095855.1"/>
</dbReference>
<dbReference type="Pfam" id="PF13930">
    <property type="entry name" value="Endonuclea_NS_2"/>
    <property type="match status" value="1"/>
</dbReference>
<evidence type="ECO:0000256" key="2">
    <source>
        <dbReference type="SAM" id="MobiDB-lite"/>
    </source>
</evidence>
<dbReference type="EMBL" id="CP095855">
    <property type="protein sequence ID" value="UPK67648.1"/>
    <property type="molecule type" value="Genomic_DNA"/>
</dbReference>
<evidence type="ECO:0000313" key="4">
    <source>
        <dbReference type="EMBL" id="UPK67648.1"/>
    </source>
</evidence>
<keyword evidence="5" id="KW-1185">Reference proteome</keyword>
<organism evidence="4 5">
    <name type="scientific">Chitinophaga filiformis</name>
    <name type="common">Myxococcus filiformis</name>
    <name type="synonym">Flexibacter filiformis</name>
    <dbReference type="NCBI Taxonomy" id="104663"/>
    <lineage>
        <taxon>Bacteria</taxon>
        <taxon>Pseudomonadati</taxon>
        <taxon>Bacteroidota</taxon>
        <taxon>Chitinophagia</taxon>
        <taxon>Chitinophagales</taxon>
        <taxon>Chitinophagaceae</taxon>
        <taxon>Chitinophaga</taxon>
    </lineage>
</organism>
<feature type="domain" description="Type VII secretion system protein EssD-like" evidence="3">
    <location>
        <begin position="278"/>
        <end position="362"/>
    </location>
</feature>
<evidence type="ECO:0000256" key="1">
    <source>
        <dbReference type="SAM" id="Coils"/>
    </source>
</evidence>
<evidence type="ECO:0000259" key="3">
    <source>
        <dbReference type="Pfam" id="PF13930"/>
    </source>
</evidence>
<keyword evidence="1" id="KW-0175">Coiled coil</keyword>
<reference evidence="4 5" key="1">
    <citation type="submission" date="2022-04" db="EMBL/GenBank/DDBJ databases">
        <title>The arsenic-methylating capacity of Chitinophaga filiformis YT5 during chitin decomposition.</title>
        <authorList>
            <person name="Chen G."/>
            <person name="Liang Y."/>
        </authorList>
    </citation>
    <scope>NUCLEOTIDE SEQUENCE [LARGE SCALE GENOMIC DNA]</scope>
    <source>
        <strain evidence="4 5">YT5</strain>
    </source>
</reference>
<dbReference type="Proteomes" id="UP000830198">
    <property type="component" value="Chromosome"/>
</dbReference>
<feature type="compositionally biased region" description="Basic and acidic residues" evidence="2">
    <location>
        <begin position="969"/>
        <end position="990"/>
    </location>
</feature>
<dbReference type="GO" id="GO:0004519">
    <property type="term" value="F:endonuclease activity"/>
    <property type="evidence" value="ECO:0007669"/>
    <property type="project" value="UniProtKB-KW"/>
</dbReference>
<protein>
    <submittedName>
        <fullName evidence="4">DNA/RNA non-specific endonuclease</fullName>
    </submittedName>
</protein>
<keyword evidence="4" id="KW-0255">Endonuclease</keyword>
<feature type="region of interest" description="Disordered" evidence="2">
    <location>
        <begin position="1"/>
        <end position="48"/>
    </location>
</feature>
<dbReference type="Gene3D" id="3.40.570.10">
    <property type="entry name" value="Extracellular Endonuclease, subunit A"/>
    <property type="match status" value="1"/>
</dbReference>
<name>A0ABY4HW05_CHIFI</name>
<feature type="compositionally biased region" description="Basic and acidic residues" evidence="2">
    <location>
        <begin position="1045"/>
        <end position="1054"/>
    </location>
</feature>
<feature type="compositionally biased region" description="Basic and acidic residues" evidence="2">
    <location>
        <begin position="861"/>
        <end position="917"/>
    </location>
</feature>
<proteinExistence type="predicted"/>
<feature type="compositionally biased region" description="Polar residues" evidence="2">
    <location>
        <begin position="847"/>
        <end position="860"/>
    </location>
</feature>